<comment type="caution">
    <text evidence="2">The sequence shown here is derived from an EMBL/GenBank/DDBJ whole genome shotgun (WGS) entry which is preliminary data.</text>
</comment>
<dbReference type="EMBL" id="MLIQ01000042">
    <property type="protein sequence ID" value="OHU47186.1"/>
    <property type="molecule type" value="Genomic_DNA"/>
</dbReference>
<proteinExistence type="predicted"/>
<dbReference type="Proteomes" id="UP000180043">
    <property type="component" value="Unassembled WGS sequence"/>
</dbReference>
<dbReference type="AlphaFoldDB" id="A0A1S1LIF2"/>
<keyword evidence="1" id="KW-0472">Membrane</keyword>
<keyword evidence="1" id="KW-1133">Transmembrane helix</keyword>
<accession>A0A1S1LIF2</accession>
<sequence>MVGFGLGPTPAAARISSLLAAMTRFVRVVLRRAGRVLLRWCVAGGLWFSRRVLILLPQLPLLVGIWIGWVARRSVFCRDSRCGRF</sequence>
<gene>
    <name evidence="2" type="ORF">BKG82_26380</name>
</gene>
<evidence type="ECO:0000313" key="3">
    <source>
        <dbReference type="Proteomes" id="UP000180043"/>
    </source>
</evidence>
<protein>
    <submittedName>
        <fullName evidence="2">Uncharacterized protein</fullName>
    </submittedName>
</protein>
<organism evidence="2 3">
    <name type="scientific">Mycobacteroides chelonae</name>
    <name type="common">Mycobacterium chelonae</name>
    <dbReference type="NCBI Taxonomy" id="1774"/>
    <lineage>
        <taxon>Bacteria</taxon>
        <taxon>Bacillati</taxon>
        <taxon>Actinomycetota</taxon>
        <taxon>Actinomycetes</taxon>
        <taxon>Mycobacteriales</taxon>
        <taxon>Mycobacteriaceae</taxon>
        <taxon>Mycobacteroides</taxon>
    </lineage>
</organism>
<name>A0A1S1LIF2_MYCCH</name>
<evidence type="ECO:0000256" key="1">
    <source>
        <dbReference type="SAM" id="Phobius"/>
    </source>
</evidence>
<evidence type="ECO:0000313" key="2">
    <source>
        <dbReference type="EMBL" id="OHU47186.1"/>
    </source>
</evidence>
<feature type="transmembrane region" description="Helical" evidence="1">
    <location>
        <begin position="51"/>
        <end position="71"/>
    </location>
</feature>
<keyword evidence="1" id="KW-0812">Transmembrane</keyword>
<reference evidence="2 3" key="1">
    <citation type="submission" date="2016-10" db="EMBL/GenBank/DDBJ databases">
        <title>Evaluation of Human, Veterinary and Environmental Mycobacterium chelonae Isolates by Core Genome Phylogenomic Analysis, Targeted Gene Comparison, and Anti-microbial Susceptibility Patterns: A Tale of Mistaken Identities.</title>
        <authorList>
            <person name="Fogelson S.B."/>
            <person name="Camus A.C."/>
            <person name="Lorenz W."/>
            <person name="Vasireddy R."/>
            <person name="Vasireddy S."/>
            <person name="Smith T."/>
            <person name="Brown-Elliott B.A."/>
            <person name="Wallace R.J.Jr."/>
            <person name="Hasan N.A."/>
            <person name="Reischl U."/>
            <person name="Sanchez S."/>
        </authorList>
    </citation>
    <scope>NUCLEOTIDE SEQUENCE [LARGE SCALE GENOMIC DNA]</scope>
    <source>
        <strain evidence="2 3">15515</strain>
    </source>
</reference>